<gene>
    <name evidence="1" type="ORF">EV184_1083</name>
</gene>
<dbReference type="RefSeq" id="WP_132075486.1">
    <property type="nucleotide sequence ID" value="NZ_SLVU01000008.1"/>
</dbReference>
<proteinExistence type="predicted"/>
<dbReference type="Proteomes" id="UP000295043">
    <property type="component" value="Unassembled WGS sequence"/>
</dbReference>
<evidence type="ECO:0000313" key="2">
    <source>
        <dbReference type="Proteomes" id="UP000295043"/>
    </source>
</evidence>
<dbReference type="AlphaFoldDB" id="A0A4R2BR37"/>
<protein>
    <submittedName>
        <fullName evidence="1">Uncharacterized protein</fullName>
    </submittedName>
</protein>
<accession>A0A4R2BR37</accession>
<sequence length="97" mass="10502">MATISEIIQARTEAGQAYASAVAALRAAYIELWAHDIAINNGNLPTPSDVNHRTFVRNLSLAHPSPLEHPVFATNGLFNWEDEAKAKASQIINSYAG</sequence>
<comment type="caution">
    <text evidence="1">The sequence shown here is derived from an EMBL/GenBank/DDBJ whole genome shotgun (WGS) entry which is preliminary data.</text>
</comment>
<dbReference type="EMBL" id="SLVU01000008">
    <property type="protein sequence ID" value="TCN30137.1"/>
    <property type="molecule type" value="Genomic_DNA"/>
</dbReference>
<name>A0A4R2BR37_9HYPH</name>
<reference evidence="1 2" key="1">
    <citation type="submission" date="2019-03" db="EMBL/GenBank/DDBJ databases">
        <title>Genomic Encyclopedia of Type Strains, Phase IV (KMG-V): Genome sequencing to study the core and pangenomes of soil and plant-associated prokaryotes.</title>
        <authorList>
            <person name="Whitman W."/>
        </authorList>
    </citation>
    <scope>NUCLEOTIDE SEQUENCE [LARGE SCALE GENOMIC DNA]</scope>
    <source>
        <strain evidence="1 2">23C40</strain>
    </source>
</reference>
<organism evidence="1 2">
    <name type="scientific">Sinorhizobium americanum</name>
    <dbReference type="NCBI Taxonomy" id="194963"/>
    <lineage>
        <taxon>Bacteria</taxon>
        <taxon>Pseudomonadati</taxon>
        <taxon>Pseudomonadota</taxon>
        <taxon>Alphaproteobacteria</taxon>
        <taxon>Hyphomicrobiales</taxon>
        <taxon>Rhizobiaceae</taxon>
        <taxon>Sinorhizobium/Ensifer group</taxon>
        <taxon>Sinorhizobium</taxon>
    </lineage>
</organism>
<evidence type="ECO:0000313" key="1">
    <source>
        <dbReference type="EMBL" id="TCN30137.1"/>
    </source>
</evidence>